<name>X1UDY0_9ZZZZ</name>
<dbReference type="AlphaFoldDB" id="X1UDY0"/>
<protein>
    <submittedName>
        <fullName evidence="1">Uncharacterized protein</fullName>
    </submittedName>
</protein>
<feature type="non-terminal residue" evidence="1">
    <location>
        <position position="99"/>
    </location>
</feature>
<comment type="caution">
    <text evidence="1">The sequence shown here is derived from an EMBL/GenBank/DDBJ whole genome shotgun (WGS) entry which is preliminary data.</text>
</comment>
<dbReference type="EMBL" id="BARW01026178">
    <property type="protein sequence ID" value="GAJ15714.1"/>
    <property type="molecule type" value="Genomic_DNA"/>
</dbReference>
<evidence type="ECO:0000313" key="1">
    <source>
        <dbReference type="EMBL" id="GAJ15714.1"/>
    </source>
</evidence>
<proteinExistence type="predicted"/>
<sequence>MKFMSFTMFDVAKAAEVAAAGDTVSNTPGRKVLAQYLCEAIPFPGVPPSTMVVVAITEAESNEAISAAMYPVMLAGATVHMVPVLEMPVGGAAETEKQY</sequence>
<accession>X1UDY0</accession>
<reference evidence="1" key="1">
    <citation type="journal article" date="2014" name="Front. Microbiol.">
        <title>High frequency of phylogenetically diverse reductive dehalogenase-homologous genes in deep subseafloor sedimentary metagenomes.</title>
        <authorList>
            <person name="Kawai M."/>
            <person name="Futagami T."/>
            <person name="Toyoda A."/>
            <person name="Takaki Y."/>
            <person name="Nishi S."/>
            <person name="Hori S."/>
            <person name="Arai W."/>
            <person name="Tsubouchi T."/>
            <person name="Morono Y."/>
            <person name="Uchiyama I."/>
            <person name="Ito T."/>
            <person name="Fujiyama A."/>
            <person name="Inagaki F."/>
            <person name="Takami H."/>
        </authorList>
    </citation>
    <scope>NUCLEOTIDE SEQUENCE</scope>
    <source>
        <strain evidence="1">Expedition CK06-06</strain>
    </source>
</reference>
<organism evidence="1">
    <name type="scientific">marine sediment metagenome</name>
    <dbReference type="NCBI Taxonomy" id="412755"/>
    <lineage>
        <taxon>unclassified sequences</taxon>
        <taxon>metagenomes</taxon>
        <taxon>ecological metagenomes</taxon>
    </lineage>
</organism>
<gene>
    <name evidence="1" type="ORF">S12H4_42735</name>
</gene>